<organism evidence="1 2">
    <name type="scientific">Phlebia brevispora</name>
    <dbReference type="NCBI Taxonomy" id="194682"/>
    <lineage>
        <taxon>Eukaryota</taxon>
        <taxon>Fungi</taxon>
        <taxon>Dikarya</taxon>
        <taxon>Basidiomycota</taxon>
        <taxon>Agaricomycotina</taxon>
        <taxon>Agaricomycetes</taxon>
        <taxon>Polyporales</taxon>
        <taxon>Meruliaceae</taxon>
        <taxon>Phlebia</taxon>
    </lineage>
</organism>
<sequence length="150" mass="16483">MPFFAIARCIGLSQGPFSGLGAVRTATKRAGGTIHNHGGSPGKRLGLKKFSDEFVLPGQIILRQRGQQFHPGQHVGMGRDHTIYALVPGYVRFWKEPGTRKDRKYVGLVLNRGEKLPRDETALGRSRYCGLVNLTEWAKPQSEAQPTAAS</sequence>
<name>A0ACC1RWI5_9APHY</name>
<proteinExistence type="predicted"/>
<evidence type="ECO:0000313" key="1">
    <source>
        <dbReference type="EMBL" id="KAJ3527212.1"/>
    </source>
</evidence>
<dbReference type="EMBL" id="JANHOG010002106">
    <property type="protein sequence ID" value="KAJ3527212.1"/>
    <property type="molecule type" value="Genomic_DNA"/>
</dbReference>
<accession>A0ACC1RWI5</accession>
<evidence type="ECO:0000313" key="2">
    <source>
        <dbReference type="Proteomes" id="UP001148662"/>
    </source>
</evidence>
<gene>
    <name evidence="1" type="ORF">NM688_g8158</name>
</gene>
<comment type="caution">
    <text evidence="1">The sequence shown here is derived from an EMBL/GenBank/DDBJ whole genome shotgun (WGS) entry which is preliminary data.</text>
</comment>
<keyword evidence="2" id="KW-1185">Reference proteome</keyword>
<reference evidence="1" key="1">
    <citation type="submission" date="2022-07" db="EMBL/GenBank/DDBJ databases">
        <title>Genome Sequence of Phlebia brevispora.</title>
        <authorList>
            <person name="Buettner E."/>
        </authorList>
    </citation>
    <scope>NUCLEOTIDE SEQUENCE</scope>
    <source>
        <strain evidence="1">MPL23</strain>
    </source>
</reference>
<protein>
    <submittedName>
        <fullName evidence="1">Uncharacterized protein</fullName>
    </submittedName>
</protein>
<dbReference type="Proteomes" id="UP001148662">
    <property type="component" value="Unassembled WGS sequence"/>
</dbReference>